<accession>A0ABS8IG25</accession>
<dbReference type="InterPro" id="IPR016055">
    <property type="entry name" value="A-D-PHexomutase_a/b/a-I/II/III"/>
</dbReference>
<dbReference type="SUPFAM" id="SSF53738">
    <property type="entry name" value="Phosphoglucomutase, first 3 domains"/>
    <property type="match status" value="1"/>
</dbReference>
<dbReference type="InterPro" id="IPR045244">
    <property type="entry name" value="PGM"/>
</dbReference>
<sequence length="84" mass="9129">MLHLHPSVVCGGFHSLRSPASNKLRLRLWFTLLRGNILYRENAPNFGAASDGDGDRNMILGCKFFVTPSDSLAILAANANSLSL</sequence>
<keyword evidence="3" id="KW-0413">Isomerase</keyword>
<evidence type="ECO:0000313" key="5">
    <source>
        <dbReference type="Proteomes" id="UP001199525"/>
    </source>
</evidence>
<name>A0ABS8IG25_9NOSO</name>
<dbReference type="RefSeq" id="WP_229488752.1">
    <property type="nucleotide sequence ID" value="NZ_JAIVFQ010000070.1"/>
</dbReference>
<dbReference type="PANTHER" id="PTHR22573:SF2">
    <property type="entry name" value="PHOSPHOGLUCOMUTASE"/>
    <property type="match status" value="1"/>
</dbReference>
<gene>
    <name evidence="4" type="ORF">LC586_29390</name>
</gene>
<evidence type="ECO:0000256" key="2">
    <source>
        <dbReference type="ARBA" id="ARBA00022842"/>
    </source>
</evidence>
<proteinExistence type="predicted"/>
<dbReference type="Gene3D" id="3.40.120.10">
    <property type="entry name" value="Alpha-D-Glucose-1,6-Bisphosphate, subunit A, domain 3"/>
    <property type="match status" value="1"/>
</dbReference>
<dbReference type="EMBL" id="JAIVFQ010000070">
    <property type="protein sequence ID" value="MCC5603197.1"/>
    <property type="molecule type" value="Genomic_DNA"/>
</dbReference>
<keyword evidence="5" id="KW-1185">Reference proteome</keyword>
<evidence type="ECO:0000313" key="4">
    <source>
        <dbReference type="EMBL" id="MCC5603197.1"/>
    </source>
</evidence>
<dbReference type="PANTHER" id="PTHR22573">
    <property type="entry name" value="PHOSPHOHEXOMUTASE FAMILY MEMBER"/>
    <property type="match status" value="1"/>
</dbReference>
<comment type="caution">
    <text evidence="4">The sequence shown here is derived from an EMBL/GenBank/DDBJ whole genome shotgun (WGS) entry which is preliminary data.</text>
</comment>
<reference evidence="4 5" key="1">
    <citation type="journal article" date="2021" name="Microorganisms">
        <title>Genome Evolution of Filamentous Cyanobacterium Nostoc Species: From Facultative Symbiosis to Free Living.</title>
        <authorList>
            <person name="Huo D."/>
            <person name="Li H."/>
            <person name="Cai F."/>
            <person name="Guo X."/>
            <person name="Qiao Z."/>
            <person name="Wang W."/>
            <person name="Yu G."/>
            <person name="Li R."/>
        </authorList>
    </citation>
    <scope>NUCLEOTIDE SEQUENCE [LARGE SCALE GENOMIC DNA]</scope>
    <source>
        <strain evidence="4 5">CHAB 5714</strain>
    </source>
</reference>
<keyword evidence="1" id="KW-0479">Metal-binding</keyword>
<dbReference type="Proteomes" id="UP001199525">
    <property type="component" value="Unassembled WGS sequence"/>
</dbReference>
<keyword evidence="2" id="KW-0460">Magnesium</keyword>
<evidence type="ECO:0000256" key="3">
    <source>
        <dbReference type="ARBA" id="ARBA00023235"/>
    </source>
</evidence>
<organism evidence="4 5">
    <name type="scientific">Nostoc favosum CHAB5714</name>
    <dbReference type="NCBI Taxonomy" id="2780399"/>
    <lineage>
        <taxon>Bacteria</taxon>
        <taxon>Bacillati</taxon>
        <taxon>Cyanobacteriota</taxon>
        <taxon>Cyanophyceae</taxon>
        <taxon>Nostocales</taxon>
        <taxon>Nostocaceae</taxon>
        <taxon>Nostoc</taxon>
        <taxon>Nostoc favosum</taxon>
    </lineage>
</organism>
<evidence type="ECO:0000256" key="1">
    <source>
        <dbReference type="ARBA" id="ARBA00022723"/>
    </source>
</evidence>
<protein>
    <submittedName>
        <fullName evidence="4">Uncharacterized protein</fullName>
    </submittedName>
</protein>